<dbReference type="AlphaFoldDB" id="K4ANU6"/>
<reference evidence="1" key="2">
    <citation type="submission" date="2018-08" db="UniProtKB">
        <authorList>
            <consortium name="EnsemblPlants"/>
        </authorList>
    </citation>
    <scope>IDENTIFICATION</scope>
    <source>
        <strain evidence="1">Yugu1</strain>
    </source>
</reference>
<dbReference type="HOGENOM" id="CLU_3261506_0_0_1"/>
<accession>K4ANU6</accession>
<reference evidence="2" key="1">
    <citation type="journal article" date="2012" name="Nat. Biotechnol.">
        <title>Reference genome sequence of the model plant Setaria.</title>
        <authorList>
            <person name="Bennetzen J.L."/>
            <person name="Schmutz J."/>
            <person name="Wang H."/>
            <person name="Percifield R."/>
            <person name="Hawkins J."/>
            <person name="Pontaroli A.C."/>
            <person name="Estep M."/>
            <person name="Feng L."/>
            <person name="Vaughn J.N."/>
            <person name="Grimwood J."/>
            <person name="Jenkins J."/>
            <person name="Barry K."/>
            <person name="Lindquist E."/>
            <person name="Hellsten U."/>
            <person name="Deshpande S."/>
            <person name="Wang X."/>
            <person name="Wu X."/>
            <person name="Mitros T."/>
            <person name="Triplett J."/>
            <person name="Yang X."/>
            <person name="Ye C.Y."/>
            <person name="Mauro-Herrera M."/>
            <person name="Wang L."/>
            <person name="Li P."/>
            <person name="Sharma M."/>
            <person name="Sharma R."/>
            <person name="Ronald P.C."/>
            <person name="Panaud O."/>
            <person name="Kellogg E.A."/>
            <person name="Brutnell T.P."/>
            <person name="Doust A.N."/>
            <person name="Tuskan G.A."/>
            <person name="Rokhsar D."/>
            <person name="Devos K.M."/>
        </authorList>
    </citation>
    <scope>NUCLEOTIDE SEQUENCE [LARGE SCALE GENOMIC DNA]</scope>
    <source>
        <strain evidence="2">cv. Yugu1</strain>
    </source>
</reference>
<dbReference type="EnsemblPlants" id="KQK87925">
    <property type="protein sequence ID" value="KQK87925"/>
    <property type="gene ID" value="SETIT_040594mg"/>
</dbReference>
<proteinExistence type="predicted"/>
<evidence type="ECO:0000313" key="1">
    <source>
        <dbReference type="EnsemblPlants" id="KQK87925"/>
    </source>
</evidence>
<keyword evidence="2" id="KW-1185">Reference proteome</keyword>
<evidence type="ECO:0000313" key="2">
    <source>
        <dbReference type="Proteomes" id="UP000004995"/>
    </source>
</evidence>
<protein>
    <submittedName>
        <fullName evidence="1">Uncharacterized protein</fullName>
    </submittedName>
</protein>
<dbReference type="Gramene" id="KQK87925">
    <property type="protein sequence ID" value="KQK87925"/>
    <property type="gene ID" value="SETIT_040594mg"/>
</dbReference>
<sequence>MIKYSNILMNFIVLAISRSKVLFMKLSKQHMFWVACITTEFT</sequence>
<dbReference type="EMBL" id="AGNK02005460">
    <property type="status" value="NOT_ANNOTATED_CDS"/>
    <property type="molecule type" value="Genomic_DNA"/>
</dbReference>
<name>K4ANU6_SETIT</name>
<dbReference type="Proteomes" id="UP000004995">
    <property type="component" value="Unassembled WGS sequence"/>
</dbReference>
<dbReference type="InParanoid" id="K4ANU6"/>
<organism evidence="1 2">
    <name type="scientific">Setaria italica</name>
    <name type="common">Foxtail millet</name>
    <name type="synonym">Panicum italicum</name>
    <dbReference type="NCBI Taxonomy" id="4555"/>
    <lineage>
        <taxon>Eukaryota</taxon>
        <taxon>Viridiplantae</taxon>
        <taxon>Streptophyta</taxon>
        <taxon>Embryophyta</taxon>
        <taxon>Tracheophyta</taxon>
        <taxon>Spermatophyta</taxon>
        <taxon>Magnoliopsida</taxon>
        <taxon>Liliopsida</taxon>
        <taxon>Poales</taxon>
        <taxon>Poaceae</taxon>
        <taxon>PACMAD clade</taxon>
        <taxon>Panicoideae</taxon>
        <taxon>Panicodae</taxon>
        <taxon>Paniceae</taxon>
        <taxon>Cenchrinae</taxon>
        <taxon>Setaria</taxon>
    </lineage>
</organism>